<dbReference type="PANTHER" id="PTHR12598">
    <property type="entry name" value="COPPER HOMEOSTASIS PROTEIN CUTC"/>
    <property type="match status" value="1"/>
</dbReference>
<dbReference type="GO" id="GO:0005507">
    <property type="term" value="F:copper ion binding"/>
    <property type="evidence" value="ECO:0007669"/>
    <property type="project" value="TreeGrafter"/>
</dbReference>
<dbReference type="OrthoDB" id="9815677at2"/>
<dbReference type="RefSeq" id="WP_111524140.1">
    <property type="nucleotide sequence ID" value="NZ_CP032364.1"/>
</dbReference>
<accession>A0A385PZS0</accession>
<dbReference type="AlphaFoldDB" id="A0A385PZS0"/>
<reference evidence="3 4" key="1">
    <citation type="submission" date="2018-09" db="EMBL/GenBank/DDBJ databases">
        <title>Genome sequencing of Lachnoanaerobaculum umeaense DSM 23576.</title>
        <authorList>
            <person name="Kook J.-K."/>
            <person name="Park S.-N."/>
            <person name="Lim Y.K."/>
        </authorList>
    </citation>
    <scope>NUCLEOTIDE SEQUENCE [LARGE SCALE GENOMIC DNA]</scope>
    <source>
        <strain evidence="4">DSM 23576 \ CCUG 58757</strain>
    </source>
</reference>
<gene>
    <name evidence="3" type="ORF">D4A81_05620</name>
</gene>
<protein>
    <recommendedName>
        <fullName evidence="2">Copper homeostasis protein cutC homolog</fullName>
    </recommendedName>
</protein>
<dbReference type="InterPro" id="IPR036822">
    <property type="entry name" value="CutC-like_dom_sf"/>
</dbReference>
<dbReference type="Proteomes" id="UP000265562">
    <property type="component" value="Chromosome"/>
</dbReference>
<evidence type="ECO:0000313" key="3">
    <source>
        <dbReference type="EMBL" id="AYA99455.1"/>
    </source>
</evidence>
<dbReference type="EMBL" id="CP032364">
    <property type="protein sequence ID" value="AYA99455.1"/>
    <property type="molecule type" value="Genomic_DNA"/>
</dbReference>
<evidence type="ECO:0000313" key="4">
    <source>
        <dbReference type="Proteomes" id="UP000265562"/>
    </source>
</evidence>
<name>A0A385PZS0_9FIRM</name>
<dbReference type="PANTHER" id="PTHR12598:SF0">
    <property type="entry name" value="COPPER HOMEOSTASIS PROTEIN CUTC HOMOLOG"/>
    <property type="match status" value="1"/>
</dbReference>
<dbReference type="KEGG" id="lua:D4A81_05620"/>
<dbReference type="InterPro" id="IPR005627">
    <property type="entry name" value="CutC-like"/>
</dbReference>
<sequence length="225" mass="24995">MILEACIENITCLKEVVNAGANRIELCDNLAVGGTTVSLGVRDYAKYFCDSNNVELAVMIRVRGGNFVYNNIEKAVMYNDLKEMARQGIKRAVIGALTEDGDIDKDFIKELVSAPKFFRKEMNFTFHMAFDHIGVGLEPKEALEKRIEAIKTLSKLGIDTILTHGSHESNDIFENIETLKAYIECGIKNHVDIMPGGGVNFENLDKLTKKLPNMVAAHGTKIVEI</sequence>
<evidence type="ECO:0000256" key="2">
    <source>
        <dbReference type="ARBA" id="ARBA00019014"/>
    </source>
</evidence>
<evidence type="ECO:0000256" key="1">
    <source>
        <dbReference type="ARBA" id="ARBA00007768"/>
    </source>
</evidence>
<organism evidence="3 4">
    <name type="scientific">Lachnoanaerobaculum umeaense</name>
    <dbReference type="NCBI Taxonomy" id="617123"/>
    <lineage>
        <taxon>Bacteria</taxon>
        <taxon>Bacillati</taxon>
        <taxon>Bacillota</taxon>
        <taxon>Clostridia</taxon>
        <taxon>Lachnospirales</taxon>
        <taxon>Lachnospiraceae</taxon>
        <taxon>Lachnoanaerobaculum</taxon>
    </lineage>
</organism>
<keyword evidence="4" id="KW-1185">Reference proteome</keyword>
<dbReference type="Gene3D" id="3.20.20.380">
    <property type="entry name" value="Copper homeostasis (CutC) domain"/>
    <property type="match status" value="1"/>
</dbReference>
<dbReference type="Pfam" id="PF03932">
    <property type="entry name" value="CutC"/>
    <property type="match status" value="1"/>
</dbReference>
<comment type="similarity">
    <text evidence="1">Belongs to the CutC family.</text>
</comment>
<dbReference type="SUPFAM" id="SSF110395">
    <property type="entry name" value="CutC-like"/>
    <property type="match status" value="1"/>
</dbReference>
<proteinExistence type="inferred from homology"/>